<comment type="subcellular location">
    <subcellularLocation>
        <location evidence="1">Cytoplasm</location>
        <location evidence="1">Cytoskeleton</location>
        <location evidence="1">Spindle</location>
    </subcellularLocation>
</comment>
<organism evidence="8 9">
    <name type="scientific">Naematelia encephala</name>
    <dbReference type="NCBI Taxonomy" id="71784"/>
    <lineage>
        <taxon>Eukaryota</taxon>
        <taxon>Fungi</taxon>
        <taxon>Dikarya</taxon>
        <taxon>Basidiomycota</taxon>
        <taxon>Agaricomycotina</taxon>
        <taxon>Tremellomycetes</taxon>
        <taxon>Tremellales</taxon>
        <taxon>Naemateliaceae</taxon>
        <taxon>Naematelia</taxon>
    </lineage>
</organism>
<dbReference type="EMBL" id="MCFC01000001">
    <property type="protein sequence ID" value="ORY35360.1"/>
    <property type="molecule type" value="Genomic_DNA"/>
</dbReference>
<feature type="region of interest" description="Disordered" evidence="6">
    <location>
        <begin position="846"/>
        <end position="938"/>
    </location>
</feature>
<dbReference type="InterPro" id="IPR016024">
    <property type="entry name" value="ARM-type_fold"/>
</dbReference>
<dbReference type="STRING" id="71784.A0A1Y2BL37"/>
<feature type="domain" description="CLASP N-terminal" evidence="7">
    <location>
        <begin position="27"/>
        <end position="240"/>
    </location>
</feature>
<feature type="region of interest" description="Disordered" evidence="6">
    <location>
        <begin position="970"/>
        <end position="1044"/>
    </location>
</feature>
<feature type="region of interest" description="Disordered" evidence="6">
    <location>
        <begin position="786"/>
        <end position="822"/>
    </location>
</feature>
<dbReference type="InterPro" id="IPR024395">
    <property type="entry name" value="CLASP_N_dom"/>
</dbReference>
<feature type="region of interest" description="Disordered" evidence="6">
    <location>
        <begin position="501"/>
        <end position="581"/>
    </location>
</feature>
<proteinExistence type="inferred from homology"/>
<dbReference type="SUPFAM" id="SSF48371">
    <property type="entry name" value="ARM repeat"/>
    <property type="match status" value="1"/>
</dbReference>
<evidence type="ECO:0000256" key="4">
    <source>
        <dbReference type="ARBA" id="ARBA00022701"/>
    </source>
</evidence>
<evidence type="ECO:0000259" key="7">
    <source>
        <dbReference type="Pfam" id="PF12348"/>
    </source>
</evidence>
<protein>
    <submittedName>
        <fullName evidence="8">Clasp N terminal-domain-containing protein</fullName>
    </submittedName>
</protein>
<sequence length="1128" mass="120725">MPPVDSDAKIPCPTPQHLIAELDAFSAILALGEREDTWEKLEKAVIRFAGVTRGGGYKHLALYVEGVGRTGVGMNVAACMLSDRGRLSGVTTELLQTLAPRLGQAFAPLVALYFDPLIRLLGRPNKVYLKRAEKCLQTIISHCQLPSILVELRRGLNDEAATCRRGCAIGFERTTREWEREVFGVKGVERLEDALRKMATDKDPEVRQISKRIWVRYNEVWPERVEDFSAPLTPTIKRYLDIRDAKNPGKSKAPSRPMPPPQAPLSHRPIATISSVSSSSVQQSHKPQHQRVHALTTKAARPNPPTLSQAAEAGPSRRVLSPAKKIEIPSIPALPASPPALTQAPPILSKSISSASLPPEVFALGRHGRSVSHNILSSRSLLESEDPSARQHNPLGKPSRPILPPSFSTTSLPSDPSSSAAKFPARRMAPPARILRPQQLDMTEEADPGDVDPQMLYATPGPNGVLRGATRPERGVGWPKRVLGKAERRVVTAPIPSLAKTPAAREPLLSRSVSDRIKETEIQPDAVPLPPSPSSNGRLGDSPELTKKITNDSPLLPVLVRSQTDRREGREMEMIDPDDGFLDEAEADLRLAMDTPLPREDNVELEVATKADEDGVVELATAVLPSSISANENAGEFPFPETHATAPARDAGKIETVSSQMATIVEAEPDHLPSTETGDAAHNPRVAEATSIAEPPQANVPIVTHEAPSNPRLLLTVPAVKGQSSQVQAVTKGINANVPKQPVQRSSKPPVQLKTSTTVKTAATLPKVDLPPATRKPPIPKVGRAVSVEGRRPFKPTSATSVTTASGSTKATDTRTSASTSDATIVTKVPAPTSAADNKVIAEATKTKDPASAASMPKPASKPPIPKAVPAKPTVKPTAPANTKAPVRHNQAKAQVTLPPVKTEKVKRKPPLPSFRPVSKTASTSTETSSSAAKPLAASTSSIASAAGRVGEHKEVVAKVKGMVAKVRPETIPLPPSPAERAKLSPAHVPPPQSPIASSPRPDEAKASDSPSLRQREFDSTATRFESKASTLPPASDYLDSESDDDALEGVTFKSRLAAEPRRKVLQLDGEQERDLIEFSAPSRPKVSATGTPVKMMGKGETPFKVVDREVLGLRDANTPRKEIRSGV</sequence>
<dbReference type="OrthoDB" id="46159at2759"/>
<evidence type="ECO:0000256" key="5">
    <source>
        <dbReference type="ARBA" id="ARBA00022776"/>
    </source>
</evidence>
<keyword evidence="5" id="KW-0498">Mitosis</keyword>
<name>A0A1Y2BL37_9TREE</name>
<dbReference type="GO" id="GO:0051301">
    <property type="term" value="P:cell division"/>
    <property type="evidence" value="ECO:0007669"/>
    <property type="project" value="UniProtKB-KW"/>
</dbReference>
<evidence type="ECO:0000313" key="9">
    <source>
        <dbReference type="Proteomes" id="UP000193986"/>
    </source>
</evidence>
<dbReference type="InParanoid" id="A0A1Y2BL37"/>
<keyword evidence="9" id="KW-1185">Reference proteome</keyword>
<evidence type="ECO:0000256" key="3">
    <source>
        <dbReference type="ARBA" id="ARBA00022618"/>
    </source>
</evidence>
<feature type="compositionally biased region" description="Low complexity" evidence="6">
    <location>
        <begin position="868"/>
        <end position="885"/>
    </location>
</feature>
<feature type="region of interest" description="Disordered" evidence="6">
    <location>
        <begin position="380"/>
        <end position="431"/>
    </location>
</feature>
<dbReference type="GO" id="GO:0005819">
    <property type="term" value="C:spindle"/>
    <property type="evidence" value="ECO:0007669"/>
    <property type="project" value="UniProtKB-SubCell"/>
</dbReference>
<feature type="compositionally biased region" description="Low complexity" evidence="6">
    <location>
        <begin position="797"/>
        <end position="822"/>
    </location>
</feature>
<comment type="caution">
    <text evidence="8">The sequence shown here is derived from an EMBL/GenBank/DDBJ whole genome shotgun (WGS) entry which is preliminary data.</text>
</comment>
<feature type="compositionally biased region" description="Low complexity" evidence="6">
    <location>
        <begin position="850"/>
        <end position="859"/>
    </location>
</feature>
<dbReference type="Proteomes" id="UP000193986">
    <property type="component" value="Unassembled WGS sequence"/>
</dbReference>
<evidence type="ECO:0000256" key="6">
    <source>
        <dbReference type="SAM" id="MobiDB-lite"/>
    </source>
</evidence>
<dbReference type="AlphaFoldDB" id="A0A1Y2BL37"/>
<gene>
    <name evidence="8" type="ORF">BCR39DRAFT_509066</name>
</gene>
<feature type="compositionally biased region" description="Low complexity" evidence="6">
    <location>
        <begin position="405"/>
        <end position="419"/>
    </location>
</feature>
<feature type="region of interest" description="Disordered" evidence="6">
    <location>
        <begin position="239"/>
        <end position="319"/>
    </location>
</feature>
<evidence type="ECO:0000256" key="1">
    <source>
        <dbReference type="ARBA" id="ARBA00004186"/>
    </source>
</evidence>
<reference evidence="8 9" key="1">
    <citation type="submission" date="2016-07" db="EMBL/GenBank/DDBJ databases">
        <title>Pervasive Adenine N6-methylation of Active Genes in Fungi.</title>
        <authorList>
            <consortium name="DOE Joint Genome Institute"/>
            <person name="Mondo S.J."/>
            <person name="Dannebaum R.O."/>
            <person name="Kuo R.C."/>
            <person name="Labutti K."/>
            <person name="Haridas S."/>
            <person name="Kuo A."/>
            <person name="Salamov A."/>
            <person name="Ahrendt S.R."/>
            <person name="Lipzen A."/>
            <person name="Sullivan W."/>
            <person name="Andreopoulos W.B."/>
            <person name="Clum A."/>
            <person name="Lindquist E."/>
            <person name="Daum C."/>
            <person name="Ramamoorthy G.K."/>
            <person name="Gryganskyi A."/>
            <person name="Culley D."/>
            <person name="Magnuson J.K."/>
            <person name="James T.Y."/>
            <person name="O'Malley M.A."/>
            <person name="Stajich J.E."/>
            <person name="Spatafora J.W."/>
            <person name="Visel A."/>
            <person name="Grigoriev I.V."/>
        </authorList>
    </citation>
    <scope>NUCLEOTIDE SEQUENCE [LARGE SCALE GENOMIC DNA]</scope>
    <source>
        <strain evidence="8 9">68-887.2</strain>
    </source>
</reference>
<feature type="compositionally biased region" description="Low complexity" evidence="6">
    <location>
        <begin position="919"/>
        <end position="938"/>
    </location>
</feature>
<dbReference type="Gene3D" id="1.25.10.10">
    <property type="entry name" value="Leucine-rich Repeat Variant"/>
    <property type="match status" value="1"/>
</dbReference>
<keyword evidence="3" id="KW-0132">Cell division</keyword>
<keyword evidence="4" id="KW-0493">Microtubule</keyword>
<dbReference type="Pfam" id="PF12348">
    <property type="entry name" value="CLASP_N"/>
    <property type="match status" value="1"/>
</dbReference>
<evidence type="ECO:0000256" key="2">
    <source>
        <dbReference type="ARBA" id="ARBA00009549"/>
    </source>
</evidence>
<comment type="similarity">
    <text evidence="2">Belongs to the CLASP family.</text>
</comment>
<dbReference type="InterPro" id="IPR011989">
    <property type="entry name" value="ARM-like"/>
</dbReference>
<feature type="compositionally biased region" description="Polar residues" evidence="6">
    <location>
        <begin position="1020"/>
        <end position="1030"/>
    </location>
</feature>
<feature type="compositionally biased region" description="Low complexity" evidence="6">
    <location>
        <begin position="274"/>
        <end position="284"/>
    </location>
</feature>
<feature type="region of interest" description="Disordered" evidence="6">
    <location>
        <begin position="1081"/>
        <end position="1101"/>
    </location>
</feature>
<feature type="compositionally biased region" description="Basic and acidic residues" evidence="6">
    <location>
        <begin position="563"/>
        <end position="573"/>
    </location>
</feature>
<accession>A0A1Y2BL37</accession>
<keyword evidence="5" id="KW-0131">Cell cycle</keyword>
<dbReference type="GO" id="GO:0005874">
    <property type="term" value="C:microtubule"/>
    <property type="evidence" value="ECO:0007669"/>
    <property type="project" value="UniProtKB-KW"/>
</dbReference>
<evidence type="ECO:0000313" key="8">
    <source>
        <dbReference type="EMBL" id="ORY35360.1"/>
    </source>
</evidence>